<dbReference type="HOGENOM" id="CLU_000809_3_2_11"/>
<dbReference type="KEGG" id="cii:CIMIT_01020"/>
<dbReference type="SMART" id="SM00490">
    <property type="entry name" value="HELICc"/>
    <property type="match status" value="1"/>
</dbReference>
<dbReference type="Gene3D" id="3.40.50.300">
    <property type="entry name" value="P-loop containing nucleotide triphosphate hydrolases"/>
    <property type="match status" value="2"/>
</dbReference>
<dbReference type="CDD" id="cd17923">
    <property type="entry name" value="DEXHc_Hrq1-like"/>
    <property type="match status" value="1"/>
</dbReference>
<keyword evidence="1" id="KW-0547">Nucleotide-binding</keyword>
<dbReference type="GO" id="GO:0036297">
    <property type="term" value="P:interstrand cross-link repair"/>
    <property type="evidence" value="ECO:0007669"/>
    <property type="project" value="TreeGrafter"/>
</dbReference>
<evidence type="ECO:0000256" key="2">
    <source>
        <dbReference type="ARBA" id="ARBA00022840"/>
    </source>
</evidence>
<gene>
    <name evidence="5" type="ORF">CIMIT_01020</name>
    <name evidence="6" type="ORF">SAMEA4535761_00270</name>
</gene>
<dbReference type="EMBL" id="LT906467">
    <property type="protein sequence ID" value="SNV55842.1"/>
    <property type="molecule type" value="Genomic_DNA"/>
</dbReference>
<feature type="domain" description="Helicase ATP-binding" evidence="3">
    <location>
        <begin position="74"/>
        <end position="256"/>
    </location>
</feature>
<keyword evidence="7" id="KW-1185">Reference proteome</keyword>
<evidence type="ECO:0000259" key="3">
    <source>
        <dbReference type="PROSITE" id="PS51192"/>
    </source>
</evidence>
<dbReference type="InterPro" id="IPR022307">
    <property type="entry name" value="Helicase_put_actinobac"/>
</dbReference>
<keyword evidence="5" id="KW-0378">Hydrolase</keyword>
<dbReference type="RefSeq" id="WP_038587903.1">
    <property type="nucleotide sequence ID" value="NZ_CP009211.1"/>
</dbReference>
<dbReference type="Proteomes" id="UP000028780">
    <property type="component" value="Chromosome"/>
</dbReference>
<dbReference type="AlphaFoldDB" id="A0A076NE22"/>
<dbReference type="GO" id="GO:0005524">
    <property type="term" value="F:ATP binding"/>
    <property type="evidence" value="ECO:0007669"/>
    <property type="project" value="UniProtKB-KW"/>
</dbReference>
<dbReference type="Proteomes" id="UP000215374">
    <property type="component" value="Chromosome 1"/>
</dbReference>
<dbReference type="EMBL" id="CP009211">
    <property type="protein sequence ID" value="AIJ32684.1"/>
    <property type="molecule type" value="Genomic_DNA"/>
</dbReference>
<dbReference type="Pfam" id="PF00270">
    <property type="entry name" value="DEAD"/>
    <property type="match status" value="1"/>
</dbReference>
<dbReference type="CDD" id="cd18797">
    <property type="entry name" value="SF2_C_Hrq"/>
    <property type="match status" value="1"/>
</dbReference>
<dbReference type="InterPro" id="IPR014001">
    <property type="entry name" value="Helicase_ATP-bd"/>
</dbReference>
<accession>A0A076NE22</accession>
<name>A0A076NE22_9CORY</name>
<dbReference type="SUPFAM" id="SSF52540">
    <property type="entry name" value="P-loop containing nucleoside triphosphate hydrolases"/>
    <property type="match status" value="1"/>
</dbReference>
<dbReference type="InterPro" id="IPR027417">
    <property type="entry name" value="P-loop_NTPase"/>
</dbReference>
<dbReference type="InterPro" id="IPR055227">
    <property type="entry name" value="HRQ1_WHD"/>
</dbReference>
<dbReference type="Pfam" id="PF09369">
    <property type="entry name" value="MZB"/>
    <property type="match status" value="1"/>
</dbReference>
<dbReference type="InterPro" id="IPR001650">
    <property type="entry name" value="Helicase_C-like"/>
</dbReference>
<reference evidence="6 8" key="2">
    <citation type="submission" date="2017-06" db="EMBL/GenBank/DDBJ databases">
        <authorList>
            <consortium name="Pathogen Informatics"/>
        </authorList>
    </citation>
    <scope>NUCLEOTIDE SEQUENCE [LARGE SCALE GENOMIC DNA]</scope>
    <source>
        <strain evidence="6 8">NCTC13015</strain>
    </source>
</reference>
<organism evidence="5 7">
    <name type="scientific">Corynebacterium imitans</name>
    <dbReference type="NCBI Taxonomy" id="156978"/>
    <lineage>
        <taxon>Bacteria</taxon>
        <taxon>Bacillati</taxon>
        <taxon>Actinomycetota</taxon>
        <taxon>Actinomycetes</taxon>
        <taxon>Mycobacteriales</taxon>
        <taxon>Corynebacteriaceae</taxon>
        <taxon>Corynebacterium</taxon>
    </lineage>
</organism>
<dbReference type="NCBIfam" id="TIGR03817">
    <property type="entry name" value="DECH_helic"/>
    <property type="match status" value="1"/>
</dbReference>
<dbReference type="Pfam" id="PF00271">
    <property type="entry name" value="Helicase_C"/>
    <property type="match status" value="1"/>
</dbReference>
<evidence type="ECO:0000313" key="7">
    <source>
        <dbReference type="Proteomes" id="UP000028780"/>
    </source>
</evidence>
<keyword evidence="5" id="KW-0347">Helicase</keyword>
<sequence>MTDHRPTPPPSSLGQELIAQLRGRFGTSTITHVEECGATPAQYAEWPEWVLPSLKQLLIDATITSPYAHQAHCAQSVWEGHDTVLATGTSSGKSLGYQLPILTALAKDPTACALYLTPTKALGSDQLQATARMTAQIDELSGVHPAPYDGDTPTEARAGIREASRFVFSNPDMLHAGILAAHPRWARFLRHLRFIVVDECHTYRGVFGANVSLVLRRLLRIAAAYGAHPVVVFASATAADPAAHATRLCGHEVTAITRDTAPTGTRTIALWEPGFIEGAEGEHGAPVRYAASTEAAAIMATLVKEGARTLTFVRSRRAAETVALRAQEDLVVAGRADMANRVASYRAGYLAEDRRKLERALDEGDLLGLATTNALELGIDVGGLDAVVMAGFPGTVASFRQQAGRAGRRGQASVVVMVARDEPMDTYLVHHPEALLGTPVETSVFNPHNPYILRGHVYCAAVERPLTEADVEAFGAHEVVEKLTEEGFLRRRPRGWFATPLIEGELTPETAHAAVSLRGGAGEEVMIVDTTDGRLLGTVDAARAATQVHDGAVYLHQGESFVVQQLDLDNYVALVVPDTPDYSTQARSTTDIAILGEATARCNPSPGLWVASVDVEVTDRVTGYVVRLADGTVSEHIPLDLPEQTLLTRAVAYTIDPLALEAMGIAAGDIPGALHAAEHAAIGLLPLLATCDRWDIGGVSTALHPDTMLPTVFVYDGHPGGAGFADEGYARFGEWITATFEAVRSCQCEDGCPSCVQSPKCGNGNQPLNKHAALKLLGALASMTADASFTTPNA</sequence>
<dbReference type="eggNOG" id="COG1205">
    <property type="taxonomic scope" value="Bacteria"/>
</dbReference>
<dbReference type="PROSITE" id="PS51192">
    <property type="entry name" value="HELICASE_ATP_BIND_1"/>
    <property type="match status" value="1"/>
</dbReference>
<dbReference type="Pfam" id="PF22982">
    <property type="entry name" value="WHD_HRQ1"/>
    <property type="match status" value="1"/>
</dbReference>
<dbReference type="PANTHER" id="PTHR47957">
    <property type="entry name" value="ATP-DEPENDENT HELICASE HRQ1"/>
    <property type="match status" value="1"/>
</dbReference>
<evidence type="ECO:0000313" key="5">
    <source>
        <dbReference type="EMBL" id="AIJ32684.1"/>
    </source>
</evidence>
<dbReference type="GO" id="GO:0043138">
    <property type="term" value="F:3'-5' DNA helicase activity"/>
    <property type="evidence" value="ECO:0007669"/>
    <property type="project" value="TreeGrafter"/>
</dbReference>
<reference evidence="5 7" key="1">
    <citation type="submission" date="2014-08" db="EMBL/GenBank/DDBJ databases">
        <title>Complete genome sequence of Corynebacterium imitans DSM 44264, isolated from a five-month-old boy with suspected pharyngeal diphtheria.</title>
        <authorList>
            <person name="Mollmann S."/>
            <person name="Albersmeier A."/>
            <person name="Ruckert C."/>
            <person name="Tauch A."/>
        </authorList>
    </citation>
    <scope>NUCLEOTIDE SEQUENCE [LARGE SCALE GENOMIC DNA]</scope>
    <source>
        <strain evidence="5 7">DSM 44264</strain>
    </source>
</reference>
<feature type="domain" description="Helicase C-terminal" evidence="4">
    <location>
        <begin position="294"/>
        <end position="451"/>
    </location>
</feature>
<keyword evidence="2" id="KW-0067">ATP-binding</keyword>
<dbReference type="PANTHER" id="PTHR47957:SF3">
    <property type="entry name" value="ATP-DEPENDENT HELICASE HRQ1"/>
    <property type="match status" value="1"/>
</dbReference>
<evidence type="ECO:0000313" key="8">
    <source>
        <dbReference type="Proteomes" id="UP000215374"/>
    </source>
</evidence>
<dbReference type="FunFam" id="3.40.50.300:FF:001137">
    <property type="entry name" value="DEAD/DEAH box helicase"/>
    <property type="match status" value="1"/>
</dbReference>
<dbReference type="PROSITE" id="PS51194">
    <property type="entry name" value="HELICASE_CTER"/>
    <property type="match status" value="1"/>
</dbReference>
<dbReference type="SMART" id="SM00487">
    <property type="entry name" value="DEXDc"/>
    <property type="match status" value="1"/>
</dbReference>
<dbReference type="InterPro" id="IPR011545">
    <property type="entry name" value="DEAD/DEAH_box_helicase_dom"/>
</dbReference>
<proteinExistence type="predicted"/>
<evidence type="ECO:0000313" key="6">
    <source>
        <dbReference type="EMBL" id="SNV55842.1"/>
    </source>
</evidence>
<dbReference type="InterPro" id="IPR018973">
    <property type="entry name" value="MZB"/>
</dbReference>
<evidence type="ECO:0000256" key="1">
    <source>
        <dbReference type="ARBA" id="ARBA00022741"/>
    </source>
</evidence>
<dbReference type="OrthoDB" id="143059at2"/>
<protein>
    <submittedName>
        <fullName evidence="5">DEAD/DEAH box helicase</fullName>
    </submittedName>
</protein>
<dbReference type="GO" id="GO:0003676">
    <property type="term" value="F:nucleic acid binding"/>
    <property type="evidence" value="ECO:0007669"/>
    <property type="project" value="InterPro"/>
</dbReference>
<evidence type="ECO:0000259" key="4">
    <source>
        <dbReference type="PROSITE" id="PS51194"/>
    </source>
</evidence>
<dbReference type="GO" id="GO:0006289">
    <property type="term" value="P:nucleotide-excision repair"/>
    <property type="evidence" value="ECO:0007669"/>
    <property type="project" value="TreeGrafter"/>
</dbReference>